<name>A0A0B9AJI6_BRELN</name>
<organism evidence="3 4">
    <name type="scientific">Brevibacterium linens</name>
    <dbReference type="NCBI Taxonomy" id="1703"/>
    <lineage>
        <taxon>Bacteria</taxon>
        <taxon>Bacillati</taxon>
        <taxon>Actinomycetota</taxon>
        <taxon>Actinomycetes</taxon>
        <taxon>Micrococcales</taxon>
        <taxon>Brevibacteriaceae</taxon>
        <taxon>Brevibacterium</taxon>
    </lineage>
</organism>
<evidence type="ECO:0000313" key="4">
    <source>
        <dbReference type="Proteomes" id="UP000031488"/>
    </source>
</evidence>
<evidence type="ECO:0000256" key="1">
    <source>
        <dbReference type="SAM" id="Phobius"/>
    </source>
</evidence>
<keyword evidence="1" id="KW-0812">Transmembrane</keyword>
<evidence type="ECO:0000259" key="2">
    <source>
        <dbReference type="Pfam" id="PF04892"/>
    </source>
</evidence>
<dbReference type="InterPro" id="IPR006976">
    <property type="entry name" value="VanZ-like"/>
</dbReference>
<feature type="transmembrane region" description="Helical" evidence="1">
    <location>
        <begin position="89"/>
        <end position="108"/>
    </location>
</feature>
<accession>A0A0B9AJI6</accession>
<comment type="caution">
    <text evidence="3">The sequence shown here is derived from an EMBL/GenBank/DDBJ whole genome shotgun (WGS) entry which is preliminary data.</text>
</comment>
<protein>
    <submittedName>
        <fullName evidence="3">VanZ family protein</fullName>
    </submittedName>
</protein>
<dbReference type="OrthoDB" id="3787741at2"/>
<sequence length="157" mass="17194">MTDRDQRTVGAPLALLVLYTLFIAAITLTPQQLGTGPDTLIGHALDLFAAHRETAWLTYERVEKLGNVAMFIPFGFLAALHFGRRRWWLGFLFGAGFSAAIEIFQGTVLTQSRFATLSDLVTNTLGAGIGALLGLCCLAAWPKRSTRRESERELAPV</sequence>
<keyword evidence="4" id="KW-1185">Reference proteome</keyword>
<feature type="domain" description="VanZ-like" evidence="2">
    <location>
        <begin position="17"/>
        <end position="134"/>
    </location>
</feature>
<dbReference type="PATRIC" id="fig|1703.6.peg.2923"/>
<feature type="transmembrane region" description="Helical" evidence="1">
    <location>
        <begin position="9"/>
        <end position="28"/>
    </location>
</feature>
<dbReference type="RefSeq" id="WP_039211639.1">
    <property type="nucleotide sequence ID" value="NZ_JTJZ01000022.1"/>
</dbReference>
<keyword evidence="1" id="KW-1133">Transmembrane helix</keyword>
<proteinExistence type="predicted"/>
<feature type="transmembrane region" description="Helical" evidence="1">
    <location>
        <begin position="120"/>
        <end position="141"/>
    </location>
</feature>
<keyword evidence="1" id="KW-0472">Membrane</keyword>
<evidence type="ECO:0000313" key="3">
    <source>
        <dbReference type="EMBL" id="KHS50904.1"/>
    </source>
</evidence>
<dbReference type="EMBL" id="JTJZ01000022">
    <property type="protein sequence ID" value="KHS50904.1"/>
    <property type="molecule type" value="Genomic_DNA"/>
</dbReference>
<feature type="transmembrane region" description="Helical" evidence="1">
    <location>
        <begin position="65"/>
        <end position="82"/>
    </location>
</feature>
<reference evidence="3 4" key="1">
    <citation type="submission" date="2014-11" db="EMBL/GenBank/DDBJ databases">
        <title>Draft Genome Sequence of Brevibacterium linens AE038-8.</title>
        <authorList>
            <person name="Maizel D."/>
            <person name="Utturkar S.M."/>
            <person name="Brown S.D."/>
            <person name="Ferrero M."/>
            <person name="Rosen B.P."/>
        </authorList>
    </citation>
    <scope>NUCLEOTIDE SEQUENCE [LARGE SCALE GENOMIC DNA]</scope>
    <source>
        <strain evidence="3 4">AE038-8</strain>
    </source>
</reference>
<dbReference type="Proteomes" id="UP000031488">
    <property type="component" value="Unassembled WGS sequence"/>
</dbReference>
<gene>
    <name evidence="3" type="ORF">AE0388_2976</name>
</gene>
<dbReference type="Pfam" id="PF04892">
    <property type="entry name" value="VanZ"/>
    <property type="match status" value="1"/>
</dbReference>
<dbReference type="AlphaFoldDB" id="A0A0B9AJI6"/>